<evidence type="ECO:0000313" key="5">
    <source>
        <dbReference type="Proteomes" id="UP001472677"/>
    </source>
</evidence>
<feature type="domain" description="C2H2-type" evidence="3">
    <location>
        <begin position="165"/>
        <end position="193"/>
    </location>
</feature>
<dbReference type="PANTHER" id="PTHR31681">
    <property type="entry name" value="C2H2-LIKE ZINC FINGER PROTEIN"/>
    <property type="match status" value="1"/>
</dbReference>
<feature type="region of interest" description="Disordered" evidence="2">
    <location>
        <begin position="50"/>
        <end position="75"/>
    </location>
</feature>
<comment type="caution">
    <text evidence="4">The sequence shown here is derived from an EMBL/GenBank/DDBJ whole genome shotgun (WGS) entry which is preliminary data.</text>
</comment>
<accession>A0ABR2GE47</accession>
<dbReference type="EMBL" id="JBBPBM010000001">
    <property type="protein sequence ID" value="KAK8601090.1"/>
    <property type="molecule type" value="Genomic_DNA"/>
</dbReference>
<protein>
    <recommendedName>
        <fullName evidence="3">C2H2-type domain-containing protein</fullName>
    </recommendedName>
</protein>
<dbReference type="Gene3D" id="3.90.228.10">
    <property type="match status" value="1"/>
</dbReference>
<proteinExistence type="predicted"/>
<name>A0ABR2GE47_9ROSI</name>
<evidence type="ECO:0000259" key="3">
    <source>
        <dbReference type="PROSITE" id="PS50157"/>
    </source>
</evidence>
<keyword evidence="1" id="KW-0862">Zinc</keyword>
<dbReference type="PANTHER" id="PTHR31681:SF108">
    <property type="entry name" value="FACTOR, PUTATIVE-RELATED"/>
    <property type="match status" value="1"/>
</dbReference>
<gene>
    <name evidence="4" type="ORF">V6N12_050932</name>
</gene>
<dbReference type="PROSITE" id="PS50157">
    <property type="entry name" value="ZINC_FINGER_C2H2_2"/>
    <property type="match status" value="1"/>
</dbReference>
<sequence length="406" mass="44505">MPSAWLISLKRSVNCKPELSDVKEPQGNNSTETPARNKCLCCSMCSRSTSSLRDVSHGSKRHTDKAPIGTDSPRSIASTEILNPITHQTVFTDSKCVLEIKTMGSGKGSSTFVGTLCPGTPGPGDRLSEAAYYSGRRSRGPSNLGSGRGNSSKHRRSLDLGSQGYVCQKCGENFTKLEAIESHHLSRHAGKVHYSFTALSEGDSSKKIVELICQIGFSYSESEFGEIERILKIHNMQKALALFEDHREMVKLKANTLSNKHPRCLADGNELLRFYGTTIACSLGMENTPNLCTLEKCGVCQILRYGFFSKKQPNGCWGVFTCSTSKKAMDCIEIDEGNHSLRKALVVCRVIAGRILKPSENLQGMEAQPNFDSLAGKADCNSNIEELYSLNPRALLPCFVVVIYKK</sequence>
<evidence type="ECO:0000313" key="4">
    <source>
        <dbReference type="EMBL" id="KAK8601090.1"/>
    </source>
</evidence>
<dbReference type="InterPro" id="IPR013087">
    <property type="entry name" value="Znf_C2H2_type"/>
</dbReference>
<dbReference type="PROSITE" id="PS00028">
    <property type="entry name" value="ZINC_FINGER_C2H2_1"/>
    <property type="match status" value="1"/>
</dbReference>
<organism evidence="4 5">
    <name type="scientific">Hibiscus sabdariffa</name>
    <name type="common">roselle</name>
    <dbReference type="NCBI Taxonomy" id="183260"/>
    <lineage>
        <taxon>Eukaryota</taxon>
        <taxon>Viridiplantae</taxon>
        <taxon>Streptophyta</taxon>
        <taxon>Embryophyta</taxon>
        <taxon>Tracheophyta</taxon>
        <taxon>Spermatophyta</taxon>
        <taxon>Magnoliopsida</taxon>
        <taxon>eudicotyledons</taxon>
        <taxon>Gunneridae</taxon>
        <taxon>Pentapetalae</taxon>
        <taxon>rosids</taxon>
        <taxon>malvids</taxon>
        <taxon>Malvales</taxon>
        <taxon>Malvaceae</taxon>
        <taxon>Malvoideae</taxon>
        <taxon>Hibiscus</taxon>
    </lineage>
</organism>
<keyword evidence="1" id="KW-0479">Metal-binding</keyword>
<keyword evidence="5" id="KW-1185">Reference proteome</keyword>
<feature type="region of interest" description="Disordered" evidence="2">
    <location>
        <begin position="127"/>
        <end position="157"/>
    </location>
</feature>
<reference evidence="4 5" key="1">
    <citation type="journal article" date="2024" name="G3 (Bethesda)">
        <title>Genome assembly of Hibiscus sabdariffa L. provides insights into metabolisms of medicinal natural products.</title>
        <authorList>
            <person name="Kim T."/>
        </authorList>
    </citation>
    <scope>NUCLEOTIDE SEQUENCE [LARGE SCALE GENOMIC DNA]</scope>
    <source>
        <strain evidence="4">TK-2024</strain>
        <tissue evidence="4">Old leaves</tissue>
    </source>
</reference>
<dbReference type="SUPFAM" id="SSF56399">
    <property type="entry name" value="ADP-ribosylation"/>
    <property type="match status" value="1"/>
</dbReference>
<dbReference type="Proteomes" id="UP001472677">
    <property type="component" value="Unassembled WGS sequence"/>
</dbReference>
<evidence type="ECO:0000256" key="1">
    <source>
        <dbReference type="PROSITE-ProRule" id="PRU00042"/>
    </source>
</evidence>
<evidence type="ECO:0000256" key="2">
    <source>
        <dbReference type="SAM" id="MobiDB-lite"/>
    </source>
</evidence>
<keyword evidence="1" id="KW-0863">Zinc-finger</keyword>